<dbReference type="NCBIfam" id="NF038128">
    <property type="entry name" value="choice_anch_J"/>
    <property type="match status" value="1"/>
</dbReference>
<gene>
    <name evidence="10" type="ORF">GCM10023340_04810</name>
</gene>
<dbReference type="Pfam" id="PF01344">
    <property type="entry name" value="Kelch_1"/>
    <property type="match status" value="4"/>
</dbReference>
<feature type="signal peptide" evidence="7">
    <location>
        <begin position="1"/>
        <end position="32"/>
    </location>
</feature>
<dbReference type="InterPro" id="IPR000209">
    <property type="entry name" value="Peptidase_S8/S53_dom"/>
</dbReference>
<feature type="active site" description="Charge relay system" evidence="5">
    <location>
        <position position="408"/>
    </location>
</feature>
<feature type="domain" description="BACON" evidence="9">
    <location>
        <begin position="1303"/>
        <end position="1350"/>
    </location>
</feature>
<dbReference type="Gene3D" id="2.60.40.1120">
    <property type="entry name" value="Carboxypeptidase-like, regulatory domain"/>
    <property type="match status" value="4"/>
</dbReference>
<dbReference type="InterPro" id="IPR036852">
    <property type="entry name" value="Peptidase_S8/S53_dom_sf"/>
</dbReference>
<keyword evidence="3 5" id="KW-0378">Hydrolase</keyword>
<evidence type="ECO:0000256" key="6">
    <source>
        <dbReference type="SAM" id="MobiDB-lite"/>
    </source>
</evidence>
<dbReference type="SUPFAM" id="SSF49464">
    <property type="entry name" value="Carboxypeptidase regulatory domain-like"/>
    <property type="match status" value="2"/>
</dbReference>
<evidence type="ECO:0000256" key="5">
    <source>
        <dbReference type="PROSITE-ProRule" id="PRU01240"/>
    </source>
</evidence>
<evidence type="ECO:0000259" key="8">
    <source>
        <dbReference type="Pfam" id="PF00082"/>
    </source>
</evidence>
<accession>A0ABP9P7G1</accession>
<proteinExistence type="inferred from homology"/>
<evidence type="ECO:0000256" key="1">
    <source>
        <dbReference type="ARBA" id="ARBA00011073"/>
    </source>
</evidence>
<dbReference type="InterPro" id="IPR024361">
    <property type="entry name" value="BACON"/>
</dbReference>
<dbReference type="Pfam" id="PF19190">
    <property type="entry name" value="BACON_2"/>
    <property type="match status" value="1"/>
</dbReference>
<name>A0ABP9P7G1_9ACTN</name>
<dbReference type="InterPro" id="IPR015500">
    <property type="entry name" value="Peptidase_S8_subtilisin-rel"/>
</dbReference>
<evidence type="ECO:0000256" key="4">
    <source>
        <dbReference type="ARBA" id="ARBA00022825"/>
    </source>
</evidence>
<keyword evidence="11" id="KW-1185">Reference proteome</keyword>
<feature type="active site" description="Charge relay system" evidence="5">
    <location>
        <position position="237"/>
    </location>
</feature>
<dbReference type="SMART" id="SM00612">
    <property type="entry name" value="Kelch"/>
    <property type="match status" value="5"/>
</dbReference>
<dbReference type="InterPro" id="IPR013783">
    <property type="entry name" value="Ig-like_fold"/>
</dbReference>
<comment type="caution">
    <text evidence="10">The sequence shown here is derived from an EMBL/GenBank/DDBJ whole genome shotgun (WGS) entry which is preliminary data.</text>
</comment>
<dbReference type="Gene3D" id="2.60.40.10">
    <property type="entry name" value="Immunoglobulins"/>
    <property type="match status" value="1"/>
</dbReference>
<dbReference type="InterPro" id="IPR006652">
    <property type="entry name" value="Kelch_1"/>
</dbReference>
<dbReference type="PROSITE" id="PS51892">
    <property type="entry name" value="SUBTILASE"/>
    <property type="match status" value="1"/>
</dbReference>
<dbReference type="Gene3D" id="2.120.10.80">
    <property type="entry name" value="Kelch-type beta propeller"/>
    <property type="match status" value="1"/>
</dbReference>
<dbReference type="EMBL" id="BAABKG010000001">
    <property type="protein sequence ID" value="GAA5142017.1"/>
    <property type="molecule type" value="Genomic_DNA"/>
</dbReference>
<dbReference type="Pfam" id="PF13620">
    <property type="entry name" value="CarboxypepD_reg"/>
    <property type="match status" value="1"/>
</dbReference>
<feature type="active site" description="Charge relay system" evidence="5">
    <location>
        <position position="191"/>
    </location>
</feature>
<organism evidence="10 11">
    <name type="scientific">Nocardioides marinquilinus</name>
    <dbReference type="NCBI Taxonomy" id="1210400"/>
    <lineage>
        <taxon>Bacteria</taxon>
        <taxon>Bacillati</taxon>
        <taxon>Actinomycetota</taxon>
        <taxon>Actinomycetes</taxon>
        <taxon>Propionibacteriales</taxon>
        <taxon>Nocardioidaceae</taxon>
        <taxon>Nocardioides</taxon>
    </lineage>
</organism>
<evidence type="ECO:0000256" key="2">
    <source>
        <dbReference type="ARBA" id="ARBA00022670"/>
    </source>
</evidence>
<evidence type="ECO:0000256" key="7">
    <source>
        <dbReference type="SAM" id="SignalP"/>
    </source>
</evidence>
<evidence type="ECO:0000256" key="3">
    <source>
        <dbReference type="ARBA" id="ARBA00022801"/>
    </source>
</evidence>
<evidence type="ECO:0000313" key="11">
    <source>
        <dbReference type="Proteomes" id="UP001500221"/>
    </source>
</evidence>
<dbReference type="InterPro" id="IPR008969">
    <property type="entry name" value="CarboxyPept-like_regulatory"/>
</dbReference>
<feature type="region of interest" description="Disordered" evidence="6">
    <location>
        <begin position="292"/>
        <end position="311"/>
    </location>
</feature>
<dbReference type="RefSeq" id="WP_345454162.1">
    <property type="nucleotide sequence ID" value="NZ_BAABKG010000001.1"/>
</dbReference>
<comment type="similarity">
    <text evidence="1 5">Belongs to the peptidase S8 family.</text>
</comment>
<dbReference type="SUPFAM" id="SSF117281">
    <property type="entry name" value="Kelch motif"/>
    <property type="match status" value="1"/>
</dbReference>
<dbReference type="PANTHER" id="PTHR43806">
    <property type="entry name" value="PEPTIDASE S8"/>
    <property type="match status" value="1"/>
</dbReference>
<reference evidence="11" key="1">
    <citation type="journal article" date="2019" name="Int. J. Syst. Evol. Microbiol.">
        <title>The Global Catalogue of Microorganisms (GCM) 10K type strain sequencing project: providing services to taxonomists for standard genome sequencing and annotation.</title>
        <authorList>
            <consortium name="The Broad Institute Genomics Platform"/>
            <consortium name="The Broad Institute Genome Sequencing Center for Infectious Disease"/>
            <person name="Wu L."/>
            <person name="Ma J."/>
        </authorList>
    </citation>
    <scope>NUCLEOTIDE SEQUENCE [LARGE SCALE GENOMIC DNA]</scope>
    <source>
        <strain evidence="11">JCM 18459</strain>
    </source>
</reference>
<feature type="chain" id="PRO_5045241876" description="Peptidase S8" evidence="7">
    <location>
        <begin position="33"/>
        <end position="1459"/>
    </location>
</feature>
<dbReference type="Gene3D" id="3.40.50.200">
    <property type="entry name" value="Peptidase S8/S53 domain"/>
    <property type="match status" value="1"/>
</dbReference>
<keyword evidence="7" id="KW-0732">Signal</keyword>
<feature type="compositionally biased region" description="Polar residues" evidence="6">
    <location>
        <begin position="302"/>
        <end position="311"/>
    </location>
</feature>
<dbReference type="Pfam" id="PF00082">
    <property type="entry name" value="Peptidase_S8"/>
    <property type="match status" value="1"/>
</dbReference>
<evidence type="ECO:0000313" key="10">
    <source>
        <dbReference type="EMBL" id="GAA5142017.1"/>
    </source>
</evidence>
<dbReference type="PRINTS" id="PR00723">
    <property type="entry name" value="SUBTILISIN"/>
</dbReference>
<dbReference type="Gene3D" id="2.60.120.200">
    <property type="match status" value="1"/>
</dbReference>
<dbReference type="PANTHER" id="PTHR43806:SF11">
    <property type="entry name" value="CEREVISIN-RELATED"/>
    <property type="match status" value="1"/>
</dbReference>
<dbReference type="InterPro" id="IPR015915">
    <property type="entry name" value="Kelch-typ_b-propeller"/>
</dbReference>
<sequence>MSPRRQRVLSIWALVLAVVAAVLAVATPPGSAAPAPDADKIKPQLAKQLDSKGEASFWIRFQQPDLSKAASIADWDERGRYVYETLSKAAEKSQGAATSLLESQGVDFHAYYATNAIRVSTGDADLVNTLAAQPAVVGLYPTSEYQIEKPTPGKDVKGPDALEWGVANINADDVWNQFGTRGEGLVIGNIDSGVQYDHPALVNQYRGNNGDGTFTHDYNWFDAAGECPDAPCDNDGHGTHTMGTMVGSDGGANQVGVAPGATWIAANGCCPSDEALISSGEWMLAPTDLEGNNADPSKRPNIINNSWGTQVPTNDPFMEDVLEAWEAAGIFGTWSNGNNGPACQTSGSPGSRTINYSVGAYDVNNGIADFSSRGVGQDGEIKPNISAPGVNVRSTLPGSTYGSYSGTSMAAPHLGGAIALLWSAAPGLVGDIEGTRALLDGSAVDTEDDQCGGTADDNNVFGEGRLDALALVTAAPTEDAGRLEGTVTDAESGEGIDGAAVTIAAGEDYSRTVTTDAEGDYGLALPAGDYTVTAAAFGYPTTTEDVTVVAQETTTQDFALTASDVVTVGGSVLDGSGHGWPLYAKLDVAGPGPDAWTDPATGEFSMTLPGDATYTVTVTAQYPGYETATREITVAGGDVVEEIELPVDDSTCTAPGYTFTTEGVTETFDGDTAPAGWTVTDEEGNGQVWTFDDPGDRGNLTGGEGGFAIVDSDEYGSGGAQDTSLVSPVIDMSDLSAPVVGFKQDYYNLGDTADVDVSIDGGETWETVLSQTSSVRGPDEKVVQLPMAAGQPEVQVRWHYYDAGYNWWWQVDDVFVGNRTCDPVRGGLVVGNVYGPTGRAGVNGATVTSLDKPDEKATTAPTPADPNLDDGFYWMFSSITGQHRFEATANQYGSQVKRLGVPNNWVVKGNFRLAAGQLSVTPAQLDATAVLGGAPKSKTFTVTNTGNRPVEVEFAERPGGFDLLSADGSRLTSDAIADADGAPLQRLKVPTSLGNVSKGGRSMGVTGTPTVKPNEAPWTDIADYPGVVMDNRVVTVDGVAYSIAGGDGTTSSAEVWAYDPATLTWAEKAPLPGARNAVAAGNVGGQIVVTGGWAEAGPSPATFVYDPATDAWSEGADAPVDLSASGQAVADGKLYVVGGCTTADCLPMSNAVAAYDPAADTWTELADYPDAVAFASCGGIDGMVYCTGGNDGNAGTAASYVYDPGADSWTALPDAPVDTWASQYAVGSGQLVVNGGVQGAAVSNRSFAYDPAAGAWADLPNSNTARYRGGMACGVHKIGGSSGGFTATVDSETLPGFDDCAAAAADVEWLSLNKTSATLAPGQSTTVRVTMDPNVAQPGTYTASVAISEDAPGSVEPVEVTMTVTPPSTWGKLVGTVSGRSCAGAVAPLAGATVAADSFAGEWTFSTGADGTFAYWFNAKVSPLTMIAAKDGYRPQSKSVRLYRGEEVRADFTLAKTGC</sequence>
<dbReference type="SUPFAM" id="SSF52743">
    <property type="entry name" value="Subtilisin-like"/>
    <property type="match status" value="1"/>
</dbReference>
<feature type="domain" description="Peptidase S8/S53" evidence="8">
    <location>
        <begin position="182"/>
        <end position="448"/>
    </location>
</feature>
<evidence type="ECO:0000259" key="9">
    <source>
        <dbReference type="Pfam" id="PF19190"/>
    </source>
</evidence>
<dbReference type="Proteomes" id="UP001500221">
    <property type="component" value="Unassembled WGS sequence"/>
</dbReference>
<evidence type="ECO:0008006" key="12">
    <source>
        <dbReference type="Google" id="ProtNLM"/>
    </source>
</evidence>
<dbReference type="InterPro" id="IPR050131">
    <property type="entry name" value="Peptidase_S8_subtilisin-like"/>
</dbReference>
<keyword evidence="4 5" id="KW-0720">Serine protease</keyword>
<keyword evidence="2 5" id="KW-0645">Protease</keyword>
<protein>
    <recommendedName>
        <fullName evidence="12">Peptidase S8</fullName>
    </recommendedName>
</protein>